<dbReference type="InterPro" id="IPR011330">
    <property type="entry name" value="Glyco_hydro/deAcase_b/a-brl"/>
</dbReference>
<dbReference type="RefSeq" id="WP_289214720.1">
    <property type="nucleotide sequence ID" value="NZ_JAPVRC010000001.1"/>
</dbReference>
<dbReference type="Proteomes" id="UP001596494">
    <property type="component" value="Unassembled WGS sequence"/>
</dbReference>
<dbReference type="PROSITE" id="PS51677">
    <property type="entry name" value="NODB"/>
    <property type="match status" value="1"/>
</dbReference>
<proteinExistence type="predicted"/>
<keyword evidence="3" id="KW-1185">Reference proteome</keyword>
<dbReference type="InterPro" id="IPR050248">
    <property type="entry name" value="Polysacc_deacetylase_ArnD"/>
</dbReference>
<gene>
    <name evidence="2" type="ORF">ACFQMN_06335</name>
</gene>
<dbReference type="InterPro" id="IPR002509">
    <property type="entry name" value="NODB_dom"/>
</dbReference>
<name>A0ABW2K309_9BACI</name>
<evidence type="ECO:0000313" key="2">
    <source>
        <dbReference type="EMBL" id="MFC7320493.1"/>
    </source>
</evidence>
<dbReference type="SUPFAM" id="SSF88713">
    <property type="entry name" value="Glycoside hydrolase/deacetylase"/>
    <property type="match status" value="1"/>
</dbReference>
<organism evidence="2 3">
    <name type="scientific">Halobacillus campisalis</name>
    <dbReference type="NCBI Taxonomy" id="435909"/>
    <lineage>
        <taxon>Bacteria</taxon>
        <taxon>Bacillati</taxon>
        <taxon>Bacillota</taxon>
        <taxon>Bacilli</taxon>
        <taxon>Bacillales</taxon>
        <taxon>Bacillaceae</taxon>
        <taxon>Halobacillus</taxon>
    </lineage>
</organism>
<sequence length="298" mass="33911">MIRVTAFIFLIAIIAGVQDKHTVSTSADATLYETIKEKRQDYYIAPQNAKIDKVWKKTPGLNGREVNVDKSYQNMKEDRKFNEKKLAYNEISPEISLKDLPAAPIYKGHVDKKMVSLLINVSWGEEYIPSMLKTFASHRIKGNFFIDGAFAKDNKQLMQMIAEDGHVIGSHGYGHPDFSKLDASSVEKNLESTNEILEAFTDENIKWFAPPSGSFSNQTLETAYAMNMETVLWSVDTIDWRKPTKGVLIERVVSKLHNGATILMHPTEVTSESLDDLIKMIKEDYKIVEYPRLISEKR</sequence>
<evidence type="ECO:0000259" key="1">
    <source>
        <dbReference type="PROSITE" id="PS51677"/>
    </source>
</evidence>
<reference evidence="3" key="1">
    <citation type="journal article" date="2019" name="Int. J. Syst. Evol. Microbiol.">
        <title>The Global Catalogue of Microorganisms (GCM) 10K type strain sequencing project: providing services to taxonomists for standard genome sequencing and annotation.</title>
        <authorList>
            <consortium name="The Broad Institute Genomics Platform"/>
            <consortium name="The Broad Institute Genome Sequencing Center for Infectious Disease"/>
            <person name="Wu L."/>
            <person name="Ma J."/>
        </authorList>
    </citation>
    <scope>NUCLEOTIDE SEQUENCE [LARGE SCALE GENOMIC DNA]</scope>
    <source>
        <strain evidence="3">CCUG 73951</strain>
    </source>
</reference>
<dbReference type="EMBL" id="JBHTBY010000006">
    <property type="protein sequence ID" value="MFC7320493.1"/>
    <property type="molecule type" value="Genomic_DNA"/>
</dbReference>
<dbReference type="Pfam" id="PF01522">
    <property type="entry name" value="Polysacc_deac_1"/>
    <property type="match status" value="1"/>
</dbReference>
<feature type="domain" description="NodB homology" evidence="1">
    <location>
        <begin position="113"/>
        <end position="291"/>
    </location>
</feature>
<dbReference type="PANTHER" id="PTHR10587">
    <property type="entry name" value="GLYCOSYL TRANSFERASE-RELATED"/>
    <property type="match status" value="1"/>
</dbReference>
<comment type="caution">
    <text evidence="2">The sequence shown here is derived from an EMBL/GenBank/DDBJ whole genome shotgun (WGS) entry which is preliminary data.</text>
</comment>
<protein>
    <submittedName>
        <fullName evidence="2">Polysaccharide deacetylase family protein</fullName>
    </submittedName>
</protein>
<evidence type="ECO:0000313" key="3">
    <source>
        <dbReference type="Proteomes" id="UP001596494"/>
    </source>
</evidence>
<dbReference type="PANTHER" id="PTHR10587:SF80">
    <property type="entry name" value="CHITOOLIGOSACCHARIDE DEACETYLASE"/>
    <property type="match status" value="1"/>
</dbReference>
<dbReference type="Gene3D" id="3.20.20.370">
    <property type="entry name" value="Glycoside hydrolase/deacetylase"/>
    <property type="match status" value="1"/>
</dbReference>
<accession>A0ABW2K309</accession>